<name>A0A0N4ZDI3_PARTI</name>
<feature type="transmembrane region" description="Helical" evidence="6">
    <location>
        <begin position="356"/>
        <end position="377"/>
    </location>
</feature>
<evidence type="ECO:0000256" key="3">
    <source>
        <dbReference type="ARBA" id="ARBA00022692"/>
    </source>
</evidence>
<keyword evidence="4 6" id="KW-1133">Transmembrane helix</keyword>
<dbReference type="AlphaFoldDB" id="A0A0N4ZDI3"/>
<protein>
    <submittedName>
        <fullName evidence="10">AcidPPc domain-containing protein</fullName>
    </submittedName>
</protein>
<keyword evidence="3 6" id="KW-0812">Transmembrane</keyword>
<evidence type="ECO:0000259" key="8">
    <source>
        <dbReference type="SMART" id="SM00014"/>
    </source>
</evidence>
<evidence type="ECO:0000256" key="1">
    <source>
        <dbReference type="ARBA" id="ARBA00004141"/>
    </source>
</evidence>
<feature type="transmembrane region" description="Helical" evidence="6">
    <location>
        <begin position="494"/>
        <end position="513"/>
    </location>
</feature>
<proteinExistence type="inferred from homology"/>
<dbReference type="SUPFAM" id="SSF48317">
    <property type="entry name" value="Acid phosphatase/Vanadium-dependent haloperoxidase"/>
    <property type="match status" value="1"/>
</dbReference>
<evidence type="ECO:0000256" key="2">
    <source>
        <dbReference type="ARBA" id="ARBA00008816"/>
    </source>
</evidence>
<dbReference type="Proteomes" id="UP000038045">
    <property type="component" value="Unplaced"/>
</dbReference>
<dbReference type="PANTHER" id="PTHR10165:SF201">
    <property type="entry name" value="PHOSPHATIDIC ACID PHOSPHATASE TYPE 2_HALOPEROXIDASE DOMAIN-CONTAINING PROTEIN"/>
    <property type="match status" value="1"/>
</dbReference>
<feature type="transmembrane region" description="Helical" evidence="6">
    <location>
        <begin position="463"/>
        <end position="482"/>
    </location>
</feature>
<evidence type="ECO:0000256" key="4">
    <source>
        <dbReference type="ARBA" id="ARBA00022989"/>
    </source>
</evidence>
<evidence type="ECO:0000256" key="7">
    <source>
        <dbReference type="SAM" id="SignalP"/>
    </source>
</evidence>
<dbReference type="GO" id="GO:0005886">
    <property type="term" value="C:plasma membrane"/>
    <property type="evidence" value="ECO:0007669"/>
    <property type="project" value="TreeGrafter"/>
</dbReference>
<organism evidence="9 10">
    <name type="scientific">Parastrongyloides trichosuri</name>
    <name type="common">Possum-specific nematode worm</name>
    <dbReference type="NCBI Taxonomy" id="131310"/>
    <lineage>
        <taxon>Eukaryota</taxon>
        <taxon>Metazoa</taxon>
        <taxon>Ecdysozoa</taxon>
        <taxon>Nematoda</taxon>
        <taxon>Chromadorea</taxon>
        <taxon>Rhabditida</taxon>
        <taxon>Tylenchina</taxon>
        <taxon>Panagrolaimomorpha</taxon>
        <taxon>Strongyloidoidea</taxon>
        <taxon>Strongyloididae</taxon>
        <taxon>Parastrongyloides</taxon>
    </lineage>
</organism>
<feature type="domain" description="Phosphatidic acid phosphatase type 2/haloperoxidase" evidence="8">
    <location>
        <begin position="364"/>
        <end position="509"/>
    </location>
</feature>
<evidence type="ECO:0000313" key="9">
    <source>
        <dbReference type="Proteomes" id="UP000038045"/>
    </source>
</evidence>
<dbReference type="InterPro" id="IPR036938">
    <property type="entry name" value="PAP2/HPO_sf"/>
</dbReference>
<evidence type="ECO:0000256" key="6">
    <source>
        <dbReference type="SAM" id="Phobius"/>
    </source>
</evidence>
<dbReference type="InterPro" id="IPR000326">
    <property type="entry name" value="PAP2/HPO"/>
</dbReference>
<dbReference type="GO" id="GO:0007165">
    <property type="term" value="P:signal transduction"/>
    <property type="evidence" value="ECO:0007669"/>
    <property type="project" value="TreeGrafter"/>
</dbReference>
<feature type="transmembrane region" description="Helical" evidence="6">
    <location>
        <begin position="311"/>
        <end position="335"/>
    </location>
</feature>
<dbReference type="STRING" id="131310.A0A0N4ZDI3"/>
<dbReference type="Gene3D" id="1.20.144.10">
    <property type="entry name" value="Phosphatidic acid phosphatase type 2/haloperoxidase"/>
    <property type="match status" value="1"/>
</dbReference>
<feature type="transmembrane region" description="Helical" evidence="6">
    <location>
        <begin position="430"/>
        <end position="451"/>
    </location>
</feature>
<comment type="subcellular location">
    <subcellularLocation>
        <location evidence="1">Membrane</location>
        <topology evidence="1">Multi-pass membrane protein</topology>
    </subcellularLocation>
</comment>
<dbReference type="CDD" id="cd03384">
    <property type="entry name" value="PAP2_wunen"/>
    <property type="match status" value="1"/>
</dbReference>
<reference evidence="10" key="1">
    <citation type="submission" date="2017-02" db="UniProtKB">
        <authorList>
            <consortium name="WormBaseParasite"/>
        </authorList>
    </citation>
    <scope>IDENTIFICATION</scope>
</reference>
<evidence type="ECO:0000313" key="10">
    <source>
        <dbReference type="WBParaSite" id="PTRK_0000564600.1"/>
    </source>
</evidence>
<dbReference type="Pfam" id="PF01569">
    <property type="entry name" value="PAP2"/>
    <property type="match status" value="1"/>
</dbReference>
<keyword evidence="9" id="KW-1185">Reference proteome</keyword>
<feature type="chain" id="PRO_5005891702" evidence="7">
    <location>
        <begin position="21"/>
        <end position="595"/>
    </location>
</feature>
<dbReference type="GO" id="GO:0008195">
    <property type="term" value="F:phosphatidate phosphatase activity"/>
    <property type="evidence" value="ECO:0007669"/>
    <property type="project" value="TreeGrafter"/>
</dbReference>
<comment type="similarity">
    <text evidence="2">Belongs to the PA-phosphatase related phosphoesterase family.</text>
</comment>
<dbReference type="InterPro" id="IPR043216">
    <property type="entry name" value="PAP-like"/>
</dbReference>
<dbReference type="SMART" id="SM00014">
    <property type="entry name" value="acidPPc"/>
    <property type="match status" value="1"/>
</dbReference>
<feature type="signal peptide" evidence="7">
    <location>
        <begin position="1"/>
        <end position="20"/>
    </location>
</feature>
<dbReference type="GO" id="GO:0046839">
    <property type="term" value="P:phospholipid dephosphorylation"/>
    <property type="evidence" value="ECO:0007669"/>
    <property type="project" value="TreeGrafter"/>
</dbReference>
<dbReference type="GO" id="GO:0006644">
    <property type="term" value="P:phospholipid metabolic process"/>
    <property type="evidence" value="ECO:0007669"/>
    <property type="project" value="InterPro"/>
</dbReference>
<sequence>MLTYKFVFLLLLVKIKNCHSLTIEESRKILGLHYQEVQNGAKINNVTNEDIEKKMGYVEDEKLIERTTITEEIEKEYENNVTILPEQIQEKDIKDNSKLQFSLSESLTPMSENVDTGMELMDGDGTETKEPDEKESPTIFEELFIDTLTQRLNKQKKKFFNTNFENLPVEESFETLSRLCYRFLQHYRYFCVNQIITPQNEMRCRGYRQDCSQFFRPKTPLERITEKYQSNIRLGYYKLNDMQKSMSPFIKNPGMTNISVSRILCDFLVLLLCATPLLIFHEFVKPYKRGFYCDDESIRYPYRPSTVTRQMLIVVGILIPTFLIFATEIFRYTAWERKCAHVFKSYSLKNHRVNRLFVRLYTFLGYFFLGVCFNQIMVDIAKYTIGRHRPHFMDVCKPNKGYDVCPQDHSYINDFTCTGNDKYLIHESQLSFYSGHSAFSFYGAWYTSLYLQARLYKPLHSRILLPVIQFALFGGASFVAYSRVSNYKHHWSDVLVGAIMGSAIGIFNAVCFAEVFKRREIPPCDVALLTNDIEMEEGRSTNVDQSKFVSGVNKGSHQFKPISQDNHMKERQDKINEHVPTFVNPNVPPLATTEA</sequence>
<dbReference type="WBParaSite" id="PTRK_0000564600.1">
    <property type="protein sequence ID" value="PTRK_0000564600.1"/>
    <property type="gene ID" value="PTRK_0000564600"/>
</dbReference>
<keyword evidence="7" id="KW-0732">Signal</keyword>
<keyword evidence="5 6" id="KW-0472">Membrane</keyword>
<accession>A0A0N4ZDI3</accession>
<evidence type="ECO:0000256" key="5">
    <source>
        <dbReference type="ARBA" id="ARBA00023136"/>
    </source>
</evidence>
<dbReference type="FunFam" id="1.20.144.10:FF:000031">
    <property type="entry name" value="PhosphoLipid PhosPhatase homolog"/>
    <property type="match status" value="1"/>
</dbReference>
<dbReference type="PANTHER" id="PTHR10165">
    <property type="entry name" value="LIPID PHOSPHATE PHOSPHATASE"/>
    <property type="match status" value="1"/>
</dbReference>